<dbReference type="RefSeq" id="XP_009544933.1">
    <property type="nucleotide sequence ID" value="XM_009546638.1"/>
</dbReference>
<dbReference type="EMBL" id="KI925457">
    <property type="protein sequence ID" value="ETW82582.1"/>
    <property type="molecule type" value="Genomic_DNA"/>
</dbReference>
<dbReference type="GeneID" id="20670277"/>
<dbReference type="InParanoid" id="W4K9R0"/>
<proteinExistence type="predicted"/>
<sequence>MMRQIIFLVSWCSIDSKINNLNMYLNETLPGITVQVSALHLEQGVYPTAVIALAAPQKTTWDMSIGRDMSQIAPHTAMLFVTRDTCSGTSTL</sequence>
<organism evidence="1 2">
    <name type="scientific">Heterobasidion irregulare (strain TC 32-1)</name>
    <dbReference type="NCBI Taxonomy" id="747525"/>
    <lineage>
        <taxon>Eukaryota</taxon>
        <taxon>Fungi</taxon>
        <taxon>Dikarya</taxon>
        <taxon>Basidiomycota</taxon>
        <taxon>Agaricomycotina</taxon>
        <taxon>Agaricomycetes</taxon>
        <taxon>Russulales</taxon>
        <taxon>Bondarzewiaceae</taxon>
        <taxon>Heterobasidion</taxon>
        <taxon>Heterobasidion annosum species complex</taxon>
    </lineage>
</organism>
<protein>
    <submittedName>
        <fullName evidence="1">Uncharacterized protein</fullName>
    </submittedName>
</protein>
<evidence type="ECO:0000313" key="2">
    <source>
        <dbReference type="Proteomes" id="UP000030671"/>
    </source>
</evidence>
<dbReference type="AlphaFoldDB" id="W4K9R0"/>
<keyword evidence="2" id="KW-1185">Reference proteome</keyword>
<dbReference type="Proteomes" id="UP000030671">
    <property type="component" value="Unassembled WGS sequence"/>
</dbReference>
<accession>W4K9R0</accession>
<gene>
    <name evidence="1" type="ORF">HETIRDRAFT_315963</name>
</gene>
<evidence type="ECO:0000313" key="1">
    <source>
        <dbReference type="EMBL" id="ETW82582.1"/>
    </source>
</evidence>
<reference evidence="1 2" key="1">
    <citation type="journal article" date="2012" name="New Phytol.">
        <title>Insight into trade-off between wood decay and parasitism from the genome of a fungal forest pathogen.</title>
        <authorList>
            <person name="Olson A."/>
            <person name="Aerts A."/>
            <person name="Asiegbu F."/>
            <person name="Belbahri L."/>
            <person name="Bouzid O."/>
            <person name="Broberg A."/>
            <person name="Canback B."/>
            <person name="Coutinho P.M."/>
            <person name="Cullen D."/>
            <person name="Dalman K."/>
            <person name="Deflorio G."/>
            <person name="van Diepen L.T."/>
            <person name="Dunand C."/>
            <person name="Duplessis S."/>
            <person name="Durling M."/>
            <person name="Gonthier P."/>
            <person name="Grimwood J."/>
            <person name="Fossdal C.G."/>
            <person name="Hansson D."/>
            <person name="Henrissat B."/>
            <person name="Hietala A."/>
            <person name="Himmelstrand K."/>
            <person name="Hoffmeister D."/>
            <person name="Hogberg N."/>
            <person name="James T.Y."/>
            <person name="Karlsson M."/>
            <person name="Kohler A."/>
            <person name="Kues U."/>
            <person name="Lee Y.H."/>
            <person name="Lin Y.C."/>
            <person name="Lind M."/>
            <person name="Lindquist E."/>
            <person name="Lombard V."/>
            <person name="Lucas S."/>
            <person name="Lunden K."/>
            <person name="Morin E."/>
            <person name="Murat C."/>
            <person name="Park J."/>
            <person name="Raffaello T."/>
            <person name="Rouze P."/>
            <person name="Salamov A."/>
            <person name="Schmutz J."/>
            <person name="Solheim H."/>
            <person name="Stahlberg J."/>
            <person name="Velez H."/>
            <person name="de Vries R.P."/>
            <person name="Wiebenga A."/>
            <person name="Woodward S."/>
            <person name="Yakovlev I."/>
            <person name="Garbelotto M."/>
            <person name="Martin F."/>
            <person name="Grigoriev I.V."/>
            <person name="Stenlid J."/>
        </authorList>
    </citation>
    <scope>NUCLEOTIDE SEQUENCE [LARGE SCALE GENOMIC DNA]</scope>
    <source>
        <strain evidence="1 2">TC 32-1</strain>
    </source>
</reference>
<name>W4K9R0_HETIT</name>
<dbReference type="KEGG" id="hir:HETIRDRAFT_315963"/>
<dbReference type="HOGENOM" id="CLU_2413520_0_0_1"/>